<evidence type="ECO:0000313" key="3">
    <source>
        <dbReference type="Proteomes" id="UP000178092"/>
    </source>
</evidence>
<feature type="domain" description="Transcription factor zinc-finger" evidence="1">
    <location>
        <begin position="69"/>
        <end position="110"/>
    </location>
</feature>
<dbReference type="InterPro" id="IPR027392">
    <property type="entry name" value="TF_Znf"/>
</dbReference>
<sequence>MNCPSCDTTLEKALLANVEVDYCARCYGLWFEENELQWAKDSEDRDLRWLDIDLWKHPEQFRVDYDTKMCPKDRLPLYEVCYGDSVVKVDVCNICKGIWLDRGEFKEIIEYLKQKEQHEILHHYAKNALAEIWEVFSGPEMLKEELLDFFTILKLLKYKFATQHPVIAKAILSLPKL</sequence>
<proteinExistence type="predicted"/>
<comment type="caution">
    <text evidence="2">The sequence shown here is derived from an EMBL/GenBank/DDBJ whole genome shotgun (WGS) entry which is preliminary data.</text>
</comment>
<evidence type="ECO:0000259" key="1">
    <source>
        <dbReference type="Pfam" id="PF13453"/>
    </source>
</evidence>
<protein>
    <recommendedName>
        <fullName evidence="1">Transcription factor zinc-finger domain-containing protein</fullName>
    </recommendedName>
</protein>
<gene>
    <name evidence="2" type="ORF">A3C04_00795</name>
</gene>
<evidence type="ECO:0000313" key="2">
    <source>
        <dbReference type="EMBL" id="OHA67448.1"/>
    </source>
</evidence>
<dbReference type="Pfam" id="PF13453">
    <property type="entry name" value="Zn_ribbon_TFIIB"/>
    <property type="match status" value="2"/>
</dbReference>
<feature type="domain" description="Transcription factor zinc-finger" evidence="1">
    <location>
        <begin position="2"/>
        <end position="37"/>
    </location>
</feature>
<dbReference type="Proteomes" id="UP000178092">
    <property type="component" value="Unassembled WGS sequence"/>
</dbReference>
<reference evidence="2 3" key="1">
    <citation type="journal article" date="2016" name="Nat. Commun.">
        <title>Thousands of microbial genomes shed light on interconnected biogeochemical processes in an aquifer system.</title>
        <authorList>
            <person name="Anantharaman K."/>
            <person name="Brown C.T."/>
            <person name="Hug L.A."/>
            <person name="Sharon I."/>
            <person name="Castelle C.J."/>
            <person name="Probst A.J."/>
            <person name="Thomas B.C."/>
            <person name="Singh A."/>
            <person name="Wilkins M.J."/>
            <person name="Karaoz U."/>
            <person name="Brodie E.L."/>
            <person name="Williams K.H."/>
            <person name="Hubbard S.S."/>
            <person name="Banfield J.F."/>
        </authorList>
    </citation>
    <scope>NUCLEOTIDE SEQUENCE [LARGE SCALE GENOMIC DNA]</scope>
</reference>
<dbReference type="AlphaFoldDB" id="A0A1G2R4G7"/>
<dbReference type="EMBL" id="MHTV01000010">
    <property type="protein sequence ID" value="OHA67448.1"/>
    <property type="molecule type" value="Genomic_DNA"/>
</dbReference>
<name>A0A1G2R4G7_9BACT</name>
<organism evidence="2 3">
    <name type="scientific">Candidatus Wildermuthbacteria bacterium RIFCSPHIGHO2_02_FULL_45_25</name>
    <dbReference type="NCBI Taxonomy" id="1802450"/>
    <lineage>
        <taxon>Bacteria</taxon>
        <taxon>Candidatus Wildermuthiibacteriota</taxon>
    </lineage>
</organism>
<accession>A0A1G2R4G7</accession>